<evidence type="ECO:0000313" key="3">
    <source>
        <dbReference type="Proteomes" id="UP000265765"/>
    </source>
</evidence>
<dbReference type="KEGG" id="sge:DWG14_00140"/>
<feature type="compositionally biased region" description="Low complexity" evidence="1">
    <location>
        <begin position="291"/>
        <end position="304"/>
    </location>
</feature>
<protein>
    <submittedName>
        <fullName evidence="2">Uncharacterized protein</fullName>
    </submittedName>
</protein>
<feature type="region of interest" description="Disordered" evidence="1">
    <location>
        <begin position="178"/>
        <end position="321"/>
    </location>
</feature>
<dbReference type="AlphaFoldDB" id="A0AAI8PKI4"/>
<reference evidence="2 3" key="1">
    <citation type="submission" date="2018-09" db="EMBL/GenBank/DDBJ databases">
        <title>Production of Trimethoprim by Streptomyces sp. 3E-1.</title>
        <authorList>
            <person name="Kang H.J."/>
            <person name="Kim S.B."/>
        </authorList>
    </citation>
    <scope>NUCLEOTIDE SEQUENCE [LARGE SCALE GENOMIC DNA]</scope>
    <source>
        <strain evidence="2 3">3E-1</strain>
    </source>
</reference>
<gene>
    <name evidence="2" type="ORF">DWG14_00140</name>
</gene>
<accession>A0AAI8PKI4</accession>
<dbReference type="EMBL" id="CP032427">
    <property type="protein sequence ID" value="AYC35932.1"/>
    <property type="molecule type" value="Genomic_DNA"/>
</dbReference>
<evidence type="ECO:0000313" key="2">
    <source>
        <dbReference type="EMBL" id="AYC35932.1"/>
    </source>
</evidence>
<organism evidence="2 3">
    <name type="scientific">Streptomyces griseorubiginosus</name>
    <dbReference type="NCBI Taxonomy" id="67304"/>
    <lineage>
        <taxon>Bacteria</taxon>
        <taxon>Bacillati</taxon>
        <taxon>Actinomycetota</taxon>
        <taxon>Actinomycetes</taxon>
        <taxon>Kitasatosporales</taxon>
        <taxon>Streptomycetaceae</taxon>
        <taxon>Streptomyces</taxon>
    </lineage>
</organism>
<name>A0AAI8PKI4_9ACTN</name>
<feature type="compositionally biased region" description="Basic and acidic residues" evidence="1">
    <location>
        <begin position="235"/>
        <end position="244"/>
    </location>
</feature>
<evidence type="ECO:0000256" key="1">
    <source>
        <dbReference type="SAM" id="MobiDB-lite"/>
    </source>
</evidence>
<sequence>MLPAHHVTISELVLPESPPAPQQVLGGRGPGRGSGRCLGFWAERAEGEECLDGGDEGDVVVPAGPGAAFEVVESQAVFELAVVMFDPPAHLRPPHQVSDGCGGGQVRHPVARRRVLALRPFDQEVRVGRMPSHRLRPPPDSWAAARDCLPRAAPSALRTMRSSRPCCPAARSLRRIAPRRFPRPGWRGLTAGGGSGEERAARARHKRAGAARLPPDERTSLPCRARTSPSLLETEPERRADAGSRRRRPRPAPPTATGRVCPAGRAPDASLSGAPPPEGRLPCGSGRARRSTPAADTTATPRARGGVDGGTQHAVLGKGRP</sequence>
<proteinExistence type="predicted"/>
<dbReference type="Proteomes" id="UP000265765">
    <property type="component" value="Chromosome"/>
</dbReference>